<dbReference type="AlphaFoldDB" id="A0A5C6US00"/>
<organism evidence="2 3">
    <name type="scientific">Luteibaculum oceani</name>
    <dbReference type="NCBI Taxonomy" id="1294296"/>
    <lineage>
        <taxon>Bacteria</taxon>
        <taxon>Pseudomonadati</taxon>
        <taxon>Bacteroidota</taxon>
        <taxon>Flavobacteriia</taxon>
        <taxon>Flavobacteriales</taxon>
        <taxon>Luteibaculaceae</taxon>
        <taxon>Luteibaculum</taxon>
    </lineage>
</organism>
<dbReference type="InterPro" id="IPR045736">
    <property type="entry name" value="START_2"/>
</dbReference>
<evidence type="ECO:0000313" key="2">
    <source>
        <dbReference type="EMBL" id="TXC76092.1"/>
    </source>
</evidence>
<dbReference type="OrthoDB" id="667567at2"/>
<dbReference type="RefSeq" id="WP_147015330.1">
    <property type="nucleotide sequence ID" value="NZ_VORB01000011.1"/>
</dbReference>
<dbReference type="Pfam" id="PF19569">
    <property type="entry name" value="START_2"/>
    <property type="match status" value="1"/>
</dbReference>
<evidence type="ECO:0000313" key="3">
    <source>
        <dbReference type="Proteomes" id="UP000321168"/>
    </source>
</evidence>
<evidence type="ECO:0000259" key="1">
    <source>
        <dbReference type="Pfam" id="PF19569"/>
    </source>
</evidence>
<dbReference type="Gene3D" id="3.30.530.20">
    <property type="match status" value="1"/>
</dbReference>
<dbReference type="InterPro" id="IPR023393">
    <property type="entry name" value="START-like_dom_sf"/>
</dbReference>
<protein>
    <submittedName>
        <fullName evidence="2">SRPBCC domain-containing protein</fullName>
    </submittedName>
</protein>
<sequence length="124" mass="14664">MEKIEMEFMVRSSTSVLYDMLSTPSGLSEWFADDVNIKDDIYTFMWDGSEEEARLLKKKKGEYIRFHWLDHDDEDTYLEMRIKVDPMTNEVAVIVTDFADEDDIEETKELWESQIGELTHRLGV</sequence>
<proteinExistence type="predicted"/>
<dbReference type="Proteomes" id="UP000321168">
    <property type="component" value="Unassembled WGS sequence"/>
</dbReference>
<keyword evidence="3" id="KW-1185">Reference proteome</keyword>
<comment type="caution">
    <text evidence="2">The sequence shown here is derived from an EMBL/GenBank/DDBJ whole genome shotgun (WGS) entry which is preliminary data.</text>
</comment>
<reference evidence="2 3" key="1">
    <citation type="submission" date="2019-08" db="EMBL/GenBank/DDBJ databases">
        <title>Genome of Luteibaculum oceani JCM 18817.</title>
        <authorList>
            <person name="Bowman J.P."/>
        </authorList>
    </citation>
    <scope>NUCLEOTIDE SEQUENCE [LARGE SCALE GENOMIC DNA]</scope>
    <source>
        <strain evidence="2 3">JCM 18817</strain>
    </source>
</reference>
<name>A0A5C6US00_9FLAO</name>
<gene>
    <name evidence="2" type="ORF">FRX97_11300</name>
</gene>
<dbReference type="EMBL" id="VORB01000011">
    <property type="protein sequence ID" value="TXC76092.1"/>
    <property type="molecule type" value="Genomic_DNA"/>
</dbReference>
<dbReference type="SUPFAM" id="SSF55961">
    <property type="entry name" value="Bet v1-like"/>
    <property type="match status" value="1"/>
</dbReference>
<accession>A0A5C6US00</accession>
<feature type="domain" description="START-like" evidence="1">
    <location>
        <begin position="2"/>
        <end position="123"/>
    </location>
</feature>